<evidence type="ECO:0000256" key="2">
    <source>
        <dbReference type="ARBA" id="ARBA00004370"/>
    </source>
</evidence>
<dbReference type="OrthoDB" id="9801651at2"/>
<dbReference type="Gene3D" id="1.10.287.950">
    <property type="entry name" value="Methyl-accepting chemotaxis protein"/>
    <property type="match status" value="1"/>
</dbReference>
<dbReference type="SMART" id="SM00448">
    <property type="entry name" value="REC"/>
    <property type="match status" value="2"/>
</dbReference>
<keyword evidence="4 8" id="KW-0597">Phosphoprotein</keyword>
<dbReference type="SMART" id="SM00304">
    <property type="entry name" value="HAMP"/>
    <property type="match status" value="11"/>
</dbReference>
<dbReference type="GO" id="GO:0000155">
    <property type="term" value="F:phosphorelay sensor kinase activity"/>
    <property type="evidence" value="ECO:0007669"/>
    <property type="project" value="InterPro"/>
</dbReference>
<dbReference type="SMART" id="SM00387">
    <property type="entry name" value="HATPase_c"/>
    <property type="match status" value="1"/>
</dbReference>
<feature type="domain" description="HAMP" evidence="12">
    <location>
        <begin position="120"/>
        <end position="177"/>
    </location>
</feature>
<name>A0A2U2J4J0_9SPHN</name>
<dbReference type="SUPFAM" id="SSF52172">
    <property type="entry name" value="CheY-like"/>
    <property type="match status" value="2"/>
</dbReference>
<keyword evidence="14" id="KW-1185">Reference proteome</keyword>
<dbReference type="Gene3D" id="3.40.50.2300">
    <property type="match status" value="2"/>
</dbReference>
<dbReference type="InterPro" id="IPR004358">
    <property type="entry name" value="Sig_transdc_His_kin-like_C"/>
</dbReference>
<dbReference type="Gene3D" id="3.30.565.10">
    <property type="entry name" value="Histidine kinase-like ATPase, C-terminal domain"/>
    <property type="match status" value="1"/>
</dbReference>
<feature type="domain" description="Response regulatory" evidence="11">
    <location>
        <begin position="1792"/>
        <end position="1909"/>
    </location>
</feature>
<dbReference type="PROSITE" id="PS50110">
    <property type="entry name" value="RESPONSE_REGULATORY"/>
    <property type="match status" value="2"/>
</dbReference>
<dbReference type="InterPro" id="IPR003594">
    <property type="entry name" value="HATPase_dom"/>
</dbReference>
<dbReference type="PROSITE" id="PS50885">
    <property type="entry name" value="HAMP"/>
    <property type="match status" value="10"/>
</dbReference>
<dbReference type="Pfam" id="PF02518">
    <property type="entry name" value="HATPase_c"/>
    <property type="match status" value="1"/>
</dbReference>
<dbReference type="InterPro" id="IPR003661">
    <property type="entry name" value="HisK_dim/P_dom"/>
</dbReference>
<feature type="domain" description="HAMP" evidence="12">
    <location>
        <begin position="769"/>
        <end position="821"/>
    </location>
</feature>
<sequence>MVRAAGGPTPGIRGWGRVKERNVNVETPRDFLDRRQLVSALKSLKRGDFTVRLPEDVPGLDSEIASLFNEVVGLNEQMTNEFKRLAVVVGKEGKIGQRGRVRGASGGWEEKLSAVNELIEDMVQPTIQVARVIGAVAKGDLSQTMTVEIDGRPLRGEFLRIGEVVNRMVEQLAAFAAEVTRVAREVGTEGKLGGQAKVQGVAGTWKDLTDNVNAMATNLTGQVRNIAEVTTAVASGDLSKKITVEVKGEILELKNTINTMVDQLNAFASEVTRVAREVGTEGKLGGQAQVPGVAGTWADLTNNVNLMADNLTGQVRNIAEVTTAVASGDLSKKITVEVKGEILELKNTINTMVDQLNAFASEVTRVAREVGTEGKLGGQAQVPGVAGTWADLTNNVNLMADNLTGQVRNIAEVTTAVASGDLSKKITVEVKGEILELKNTINTMVDQLNAFASEVTRVAREVGTDGKLGGQATVPGVAGTWADLTDNVNLMADNLTGQVRNIAEVTTAVARGDLSKKITVEVRGEILELKNTINTMVDQLNAFANEVTRVAREVGSEGKLGGQATVEGVAGTWKDLTDNVNAMAGNLTGQVRNIAEVTTAVASGDLSKKITVEVKGEILELKNTINTMVDQLNSFASEVTRVAREVGSEGKLGGQAKVEGVGGTWKDLTDNVNELAANLTGQVRNIAEVTTAVALGDLSKKITVDVKGEILELKNTINTMVDQLNSFASEVTRVAREVGTEGKLGGQAQVRGVAGTWKDLTDNVNLMADNLTGQVRNIAEVTTAVARGDLSKKITVDVKGEILELKNTINVMVDQLNAFAAEVTRVAREVGTEGKLGGQAKVPGVAGTWKDLTDNVNLMATNLTNQVRGIADVVTAVAQGNLKRKLTVDAKGEIAALAETINFMIETLSTFGDQVTNMAREVGVEGKLGGQARVPGAAGLWRDLTDNVNQLAENLTNQVRSIADVATAVTKGDLTRSIAVEASGEMAALKDNINEMIRNLKDQTLKNAEQDWLKTNLARFSRMLQGERDLATVSNLIMSELAPLVNAQYGVFYVARKEEDETVLDLVASYGAEAKDQLKPSFKLREGLVGQAAADKRPLLLEKVPGDFIRIGSGLGHAKPANVNILPALFEDDVKAVIELASFNEFNETHQNFLDQLMESVGIVLNTIAATMRTEGLLKQSQLLTQELQARQTELTTKQEELHATNEELQEKAQLLENEKKQVEAKNIEIEMARRAVEEKAEQLALTSKYKSEFLANMSHELRTPLNSLLILSKLLADNPQGNLNEKQTEFARTIHSAGSDLLNLINDILDLSKIESGTVSIELGDMPVVSLKQHMERTFRQLAADKGLAFEVDFDPKLPAVIRTDEKRLQQVALNLLSNAFKFTSHGAVTLSVRSVTSGWSANHPVLRSANGVIALSVSDTGIGIPEDKQKLIFEAFQQADGTTSRKYGGTGLGLSISREIARLLGGELCVRSRPGQGSTFTLFIPLEAGSSSSTAAIAGPPALPDETGSAGPAELTVDVEVVDDRDALGDEPFVLIVEDDPTFAAILLDLARGTGLKGVVSTAGAGTLALVRKLQPDAITLDLGLSDIDGFVLLDLLKHDPQTRHIPIHVISGADEAQAVVGMGAFSVTAKPADHEALSGIFSAIAEQVRRTPRRLLIVGAAADRKKIAAALAGANLKVESAASVAKAQGRLDSVDGIVVAADKSEQAIKELTSLQASGSEASVIVLAKADGERMRTMLEPMAGARALEIVDRVDALSARVGAVLRRGRRAGVPTSAPAARGIPELAGAKILIVDDDIRNIYSLTSVLESYDVEVLHAERGKEGIAILDETPGIDVALIDIMMPEMDGYETMRQIRQRSALAEVPLVAVTAKAMKGDRQKCLDAGASDYIAKPVDIELLLALLRVWVARARDRAASVASGSSQKAAE</sequence>
<dbReference type="Gene3D" id="1.20.120.1530">
    <property type="match status" value="6"/>
</dbReference>
<dbReference type="Pfam" id="PF18947">
    <property type="entry name" value="HAMP_2"/>
    <property type="match status" value="7"/>
</dbReference>
<dbReference type="FunFam" id="1.20.120.1530:FF:000002">
    <property type="entry name" value="Two-component osmosensing histidine kinase"/>
    <property type="match status" value="8"/>
</dbReference>
<dbReference type="SUPFAM" id="SSF55874">
    <property type="entry name" value="ATPase domain of HSP90 chaperone/DNA topoisomerase II/histidine kinase"/>
    <property type="match status" value="1"/>
</dbReference>
<feature type="domain" description="HAMP" evidence="12">
    <location>
        <begin position="217"/>
        <end position="269"/>
    </location>
</feature>
<dbReference type="PRINTS" id="PR00344">
    <property type="entry name" value="BCTRLSENSOR"/>
</dbReference>
<dbReference type="Gene3D" id="3.30.450.40">
    <property type="match status" value="1"/>
</dbReference>
<feature type="domain" description="Response regulatory" evidence="11">
    <location>
        <begin position="1535"/>
        <end position="1648"/>
    </location>
</feature>
<dbReference type="SMART" id="SM00388">
    <property type="entry name" value="HisKA"/>
    <property type="match status" value="1"/>
</dbReference>
<dbReference type="GO" id="GO:0016020">
    <property type="term" value="C:membrane"/>
    <property type="evidence" value="ECO:0007669"/>
    <property type="project" value="UniProtKB-SubCell"/>
</dbReference>
<protein>
    <recommendedName>
        <fullName evidence="3">histidine kinase</fullName>
        <ecNumber evidence="3">2.7.13.3</ecNumber>
    </recommendedName>
</protein>
<feature type="modified residue" description="4-aspartylphosphate" evidence="8">
    <location>
        <position position="1842"/>
    </location>
</feature>
<feature type="domain" description="HAMP" evidence="12">
    <location>
        <begin position="861"/>
        <end position="913"/>
    </location>
</feature>
<dbReference type="Pfam" id="PF00672">
    <property type="entry name" value="HAMP"/>
    <property type="match status" value="3"/>
</dbReference>
<evidence type="ECO:0000256" key="1">
    <source>
        <dbReference type="ARBA" id="ARBA00000085"/>
    </source>
</evidence>
<evidence type="ECO:0000256" key="8">
    <source>
        <dbReference type="PROSITE-ProRule" id="PRU00169"/>
    </source>
</evidence>
<dbReference type="FunFam" id="3.30.565.10:FF:000010">
    <property type="entry name" value="Sensor histidine kinase RcsC"/>
    <property type="match status" value="1"/>
</dbReference>
<feature type="modified residue" description="4-aspartylphosphate" evidence="8">
    <location>
        <position position="1584"/>
    </location>
</feature>
<comment type="catalytic activity">
    <reaction evidence="1">
        <text>ATP + protein L-histidine = ADP + protein N-phospho-L-histidine.</text>
        <dbReference type="EC" id="2.7.13.3"/>
    </reaction>
</comment>
<comment type="subcellular location">
    <subcellularLocation>
        <location evidence="2">Membrane</location>
    </subcellularLocation>
</comment>
<dbReference type="InterPro" id="IPR001789">
    <property type="entry name" value="Sig_transdc_resp-reg_receiver"/>
</dbReference>
<evidence type="ECO:0000256" key="4">
    <source>
        <dbReference type="ARBA" id="ARBA00022553"/>
    </source>
</evidence>
<evidence type="ECO:0000256" key="6">
    <source>
        <dbReference type="ARBA" id="ARBA00022777"/>
    </source>
</evidence>
<feature type="domain" description="HAMP" evidence="12">
    <location>
        <begin position="585"/>
        <end position="637"/>
    </location>
</feature>
<dbReference type="InterPro" id="IPR003660">
    <property type="entry name" value="HAMP_dom"/>
</dbReference>
<dbReference type="CDD" id="cd17546">
    <property type="entry name" value="REC_hyHK_CKI1_RcsC-like"/>
    <property type="match status" value="1"/>
</dbReference>
<feature type="coiled-coil region" evidence="9">
    <location>
        <begin position="979"/>
        <end position="1006"/>
    </location>
</feature>
<feature type="coiled-coil region" evidence="9">
    <location>
        <begin position="1192"/>
        <end position="1243"/>
    </location>
</feature>
<evidence type="ECO:0000313" key="14">
    <source>
        <dbReference type="Proteomes" id="UP000245916"/>
    </source>
</evidence>
<dbReference type="InterPro" id="IPR005467">
    <property type="entry name" value="His_kinase_dom"/>
</dbReference>
<organism evidence="13 14">
    <name type="scientific">Allosphingosinicella humi</name>
    <dbReference type="NCBI Taxonomy" id="2068657"/>
    <lineage>
        <taxon>Bacteria</taxon>
        <taxon>Pseudomonadati</taxon>
        <taxon>Pseudomonadota</taxon>
        <taxon>Alphaproteobacteria</taxon>
        <taxon>Sphingomonadales</taxon>
        <taxon>Sphingomonadaceae</taxon>
        <taxon>Allosphingosinicella</taxon>
    </lineage>
</organism>
<dbReference type="InterPro" id="IPR011006">
    <property type="entry name" value="CheY-like_superfamily"/>
</dbReference>
<dbReference type="InterPro" id="IPR036097">
    <property type="entry name" value="HisK_dim/P_sf"/>
</dbReference>
<evidence type="ECO:0000259" key="12">
    <source>
        <dbReference type="PROSITE" id="PS50885"/>
    </source>
</evidence>
<feature type="domain" description="HAMP" evidence="12">
    <location>
        <begin position="953"/>
        <end position="1005"/>
    </location>
</feature>
<keyword evidence="5" id="KW-0808">Transferase</keyword>
<dbReference type="InterPro" id="IPR036890">
    <property type="entry name" value="HATPase_C_sf"/>
</dbReference>
<evidence type="ECO:0000256" key="3">
    <source>
        <dbReference type="ARBA" id="ARBA00012438"/>
    </source>
</evidence>
<evidence type="ECO:0000259" key="11">
    <source>
        <dbReference type="PROSITE" id="PS50110"/>
    </source>
</evidence>
<dbReference type="PANTHER" id="PTHR45339">
    <property type="entry name" value="HYBRID SIGNAL TRANSDUCTION HISTIDINE KINASE J"/>
    <property type="match status" value="1"/>
</dbReference>
<keyword evidence="6 13" id="KW-0418">Kinase</keyword>
<dbReference type="EMBL" id="QFFF01000001">
    <property type="protein sequence ID" value="PWG03238.1"/>
    <property type="molecule type" value="Genomic_DNA"/>
</dbReference>
<dbReference type="SUPFAM" id="SSF55781">
    <property type="entry name" value="GAF domain-like"/>
    <property type="match status" value="1"/>
</dbReference>
<evidence type="ECO:0000313" key="13">
    <source>
        <dbReference type="EMBL" id="PWG03238.1"/>
    </source>
</evidence>
<evidence type="ECO:0000256" key="9">
    <source>
        <dbReference type="SAM" id="Coils"/>
    </source>
</evidence>
<keyword evidence="9" id="KW-0175">Coiled coil</keyword>
<proteinExistence type="predicted"/>
<feature type="domain" description="HAMP" evidence="12">
    <location>
        <begin position="401"/>
        <end position="453"/>
    </location>
</feature>
<dbReference type="Pfam" id="PF13185">
    <property type="entry name" value="GAF_2"/>
    <property type="match status" value="1"/>
</dbReference>
<dbReference type="Proteomes" id="UP000245916">
    <property type="component" value="Unassembled WGS sequence"/>
</dbReference>
<evidence type="ECO:0000256" key="5">
    <source>
        <dbReference type="ARBA" id="ARBA00022679"/>
    </source>
</evidence>
<dbReference type="SUPFAM" id="SSF58104">
    <property type="entry name" value="Methyl-accepting chemotaxis protein (MCP) signaling domain"/>
    <property type="match status" value="4"/>
</dbReference>
<evidence type="ECO:0000256" key="7">
    <source>
        <dbReference type="ARBA" id="ARBA00023012"/>
    </source>
</evidence>
<dbReference type="CDD" id="cd16922">
    <property type="entry name" value="HATPase_EvgS-ArcB-TorS-like"/>
    <property type="match status" value="1"/>
</dbReference>
<reference evidence="13 14" key="1">
    <citation type="submission" date="2018-05" db="EMBL/GenBank/DDBJ databases">
        <title>Genome of Sphingosinicella humi QZX222.</title>
        <authorList>
            <person name="Qiao Z."/>
            <person name="Wang G."/>
        </authorList>
    </citation>
    <scope>NUCLEOTIDE SEQUENCE [LARGE SCALE GENOMIC DNA]</scope>
    <source>
        <strain evidence="13 14">QZX222</strain>
    </source>
</reference>
<dbReference type="CDD" id="cd06225">
    <property type="entry name" value="HAMP"/>
    <property type="match status" value="9"/>
</dbReference>
<evidence type="ECO:0000259" key="10">
    <source>
        <dbReference type="PROSITE" id="PS50109"/>
    </source>
</evidence>
<gene>
    <name evidence="13" type="ORF">DF286_10430</name>
</gene>
<dbReference type="PANTHER" id="PTHR45339:SF1">
    <property type="entry name" value="HYBRID SIGNAL TRANSDUCTION HISTIDINE KINASE J"/>
    <property type="match status" value="1"/>
</dbReference>
<dbReference type="Pfam" id="PF00512">
    <property type="entry name" value="HisKA"/>
    <property type="match status" value="1"/>
</dbReference>
<dbReference type="PROSITE" id="PS50109">
    <property type="entry name" value="HIS_KIN"/>
    <property type="match status" value="1"/>
</dbReference>
<feature type="domain" description="HAMP" evidence="12">
    <location>
        <begin position="309"/>
        <end position="361"/>
    </location>
</feature>
<dbReference type="EC" id="2.7.13.3" evidence="3"/>
<dbReference type="InterPro" id="IPR003018">
    <property type="entry name" value="GAF"/>
</dbReference>
<feature type="domain" description="HAMP" evidence="12">
    <location>
        <begin position="493"/>
        <end position="545"/>
    </location>
</feature>
<accession>A0A2U2J4J0</accession>
<feature type="domain" description="HAMP" evidence="12">
    <location>
        <begin position="677"/>
        <end position="729"/>
    </location>
</feature>
<feature type="domain" description="Histidine kinase" evidence="10">
    <location>
        <begin position="1257"/>
        <end position="1490"/>
    </location>
</feature>
<dbReference type="InterPro" id="IPR029016">
    <property type="entry name" value="GAF-like_dom_sf"/>
</dbReference>
<dbReference type="Gene3D" id="1.10.287.130">
    <property type="match status" value="1"/>
</dbReference>
<keyword evidence="7" id="KW-0902">Two-component regulatory system</keyword>
<dbReference type="Pfam" id="PF00072">
    <property type="entry name" value="Response_reg"/>
    <property type="match status" value="2"/>
</dbReference>
<dbReference type="CDD" id="cd00082">
    <property type="entry name" value="HisKA"/>
    <property type="match status" value="1"/>
</dbReference>
<comment type="caution">
    <text evidence="13">The sequence shown here is derived from an EMBL/GenBank/DDBJ whole genome shotgun (WGS) entry which is preliminary data.</text>
</comment>
<dbReference type="SUPFAM" id="SSF47384">
    <property type="entry name" value="Homodimeric domain of signal transducing histidine kinase"/>
    <property type="match status" value="1"/>
</dbReference>